<dbReference type="InterPro" id="IPR006860">
    <property type="entry name" value="FecR"/>
</dbReference>
<evidence type="ECO:0000313" key="5">
    <source>
        <dbReference type="Proteomes" id="UP000263753"/>
    </source>
</evidence>
<dbReference type="PANTHER" id="PTHR30273:SF2">
    <property type="entry name" value="PROTEIN FECR"/>
    <property type="match status" value="1"/>
</dbReference>
<protein>
    <submittedName>
        <fullName evidence="4">DUF4974 domain-containing protein</fullName>
    </submittedName>
</protein>
<feature type="transmembrane region" description="Helical" evidence="1">
    <location>
        <begin position="52"/>
        <end position="70"/>
    </location>
</feature>
<dbReference type="EMBL" id="CP032134">
    <property type="protein sequence ID" value="AXY56218.1"/>
    <property type="molecule type" value="Genomic_DNA"/>
</dbReference>
<evidence type="ECO:0000259" key="3">
    <source>
        <dbReference type="Pfam" id="PF16344"/>
    </source>
</evidence>
<dbReference type="Pfam" id="PF16344">
    <property type="entry name" value="FecR_C"/>
    <property type="match status" value="1"/>
</dbReference>
<dbReference type="PIRSF" id="PIRSF018266">
    <property type="entry name" value="FecR"/>
    <property type="match status" value="1"/>
</dbReference>
<feature type="domain" description="Protein FecR C-terminal" evidence="3">
    <location>
        <begin position="223"/>
        <end position="291"/>
    </location>
</feature>
<dbReference type="GO" id="GO:0016989">
    <property type="term" value="F:sigma factor antagonist activity"/>
    <property type="evidence" value="ECO:0007669"/>
    <property type="project" value="TreeGrafter"/>
</dbReference>
<dbReference type="Proteomes" id="UP000263753">
    <property type="component" value="Chromosome"/>
</dbReference>
<reference evidence="5" key="1">
    <citation type="submission" date="2018-09" db="EMBL/GenBank/DDBJ databases">
        <title>The complete genome of Acinetobacter sp. strain WCHAc010005.</title>
        <authorList>
            <person name="Hu Y."/>
            <person name="Long H."/>
            <person name="Feng Y."/>
            <person name="Zong Z."/>
        </authorList>
    </citation>
    <scope>NUCLEOTIDE SEQUENCE [LARGE SCALE GENOMIC DNA]</scope>
    <source>
        <strain evidence="5">WCHAc010005</strain>
    </source>
</reference>
<dbReference type="Gene3D" id="3.55.50.30">
    <property type="match status" value="1"/>
</dbReference>
<keyword evidence="1" id="KW-1133">Transmembrane helix</keyword>
<keyword evidence="1" id="KW-0472">Membrane</keyword>
<feature type="domain" description="FecR protein" evidence="2">
    <location>
        <begin position="81"/>
        <end position="177"/>
    </location>
</feature>
<name>A0A3B7LUJ0_9GAMM</name>
<keyword evidence="1" id="KW-0812">Transmembrane</keyword>
<dbReference type="KEGG" id="achi:CDG60_06330"/>
<accession>A0A3B7LUJ0</accession>
<sequence length="294" mass="33421">MNLKKTYKCNETGNLQEVQRKLACFEDDILPFLPSKEAILARAKQRQLKKKTFGASILSVLGLSISLYWYNPVYQQFDAFTVKGQQDQLSLKDGSLIRLNSNTQIQVSERLRSREIVLKQGEASFRVAHSASAWQKLFERSFIVTAGKMDIIDIGTVFNVQKHNATDATVAVEEGEVAVKIRGSQNAMIHLLHGQTLSNYREQLGQIRQADLYAIQAWQSGELVLNQMPLGTVIENFQRYADFEVQIQQPELAQLQVTGQFKTKNYQQFMQVLPAIAAVKVEQIAEKQWIIKKN</sequence>
<dbReference type="Pfam" id="PF04773">
    <property type="entry name" value="FecR"/>
    <property type="match status" value="1"/>
</dbReference>
<proteinExistence type="predicted"/>
<dbReference type="InterPro" id="IPR012373">
    <property type="entry name" value="Ferrdict_sens_TM"/>
</dbReference>
<dbReference type="RefSeq" id="WP_087511138.1">
    <property type="nucleotide sequence ID" value="NZ_CP032134.1"/>
</dbReference>
<dbReference type="PANTHER" id="PTHR30273">
    <property type="entry name" value="PERIPLASMIC SIGNAL SENSOR AND SIGMA FACTOR ACTIVATOR FECR-RELATED"/>
    <property type="match status" value="1"/>
</dbReference>
<evidence type="ECO:0000313" key="4">
    <source>
        <dbReference type="EMBL" id="AXY56218.1"/>
    </source>
</evidence>
<gene>
    <name evidence="4" type="ORF">CDG60_06330</name>
</gene>
<evidence type="ECO:0000256" key="1">
    <source>
        <dbReference type="SAM" id="Phobius"/>
    </source>
</evidence>
<evidence type="ECO:0000259" key="2">
    <source>
        <dbReference type="Pfam" id="PF04773"/>
    </source>
</evidence>
<dbReference type="InterPro" id="IPR032508">
    <property type="entry name" value="FecR_C"/>
</dbReference>
<dbReference type="Gene3D" id="2.60.120.1440">
    <property type="match status" value="1"/>
</dbReference>
<organism evidence="4 5">
    <name type="scientific">Acinetobacter chinensis</name>
    <dbReference type="NCBI Taxonomy" id="2004650"/>
    <lineage>
        <taxon>Bacteria</taxon>
        <taxon>Pseudomonadati</taxon>
        <taxon>Pseudomonadota</taxon>
        <taxon>Gammaproteobacteria</taxon>
        <taxon>Moraxellales</taxon>
        <taxon>Moraxellaceae</taxon>
        <taxon>Acinetobacter</taxon>
    </lineage>
</organism>
<dbReference type="AlphaFoldDB" id="A0A3B7LUJ0"/>